<evidence type="ECO:0000256" key="2">
    <source>
        <dbReference type="ARBA" id="ARBA00008913"/>
    </source>
</evidence>
<dbReference type="InterPro" id="IPR001005">
    <property type="entry name" value="SANT/Myb"/>
</dbReference>
<feature type="compositionally biased region" description="Basic and acidic residues" evidence="9">
    <location>
        <begin position="435"/>
        <end position="447"/>
    </location>
</feature>
<feature type="region of interest" description="Disordered" evidence="9">
    <location>
        <begin position="675"/>
        <end position="718"/>
    </location>
</feature>
<feature type="compositionally biased region" description="Polar residues" evidence="9">
    <location>
        <begin position="1156"/>
        <end position="1165"/>
    </location>
</feature>
<feature type="domain" description="Myb-like" evidence="10">
    <location>
        <begin position="899"/>
        <end position="958"/>
    </location>
</feature>
<feature type="region of interest" description="Disordered" evidence="9">
    <location>
        <begin position="188"/>
        <end position="210"/>
    </location>
</feature>
<dbReference type="GO" id="GO:0006281">
    <property type="term" value="P:DNA repair"/>
    <property type="evidence" value="ECO:0007669"/>
    <property type="project" value="UniProtKB-KW"/>
</dbReference>
<comment type="subcellular location">
    <subcellularLocation>
        <location evidence="1">Nucleus</location>
    </subcellularLocation>
</comment>
<evidence type="ECO:0000256" key="1">
    <source>
        <dbReference type="ARBA" id="ARBA00004123"/>
    </source>
</evidence>
<dbReference type="AlphaFoldDB" id="A0A9P5NKY5"/>
<dbReference type="EMBL" id="JADNYJ010000078">
    <property type="protein sequence ID" value="KAF8889767.1"/>
    <property type="molecule type" value="Genomic_DNA"/>
</dbReference>
<dbReference type="InterPro" id="IPR014012">
    <property type="entry name" value="HSA_dom"/>
</dbReference>
<dbReference type="GO" id="GO:0005634">
    <property type="term" value="C:nucleus"/>
    <property type="evidence" value="ECO:0007669"/>
    <property type="project" value="UniProtKB-SubCell"/>
</dbReference>
<feature type="compositionally biased region" description="Polar residues" evidence="9">
    <location>
        <begin position="1203"/>
        <end position="1221"/>
    </location>
</feature>
<feature type="compositionally biased region" description="Low complexity" evidence="9">
    <location>
        <begin position="1103"/>
        <end position="1155"/>
    </location>
</feature>
<keyword evidence="3" id="KW-0227">DNA damage</keyword>
<comment type="caution">
    <text evidence="12">The sequence shown here is derived from an EMBL/GenBank/DDBJ whole genome shotgun (WGS) entry which is preliminary data.</text>
</comment>
<protein>
    <recommendedName>
        <fullName evidence="8">Vacuolar import and degradation protein 21</fullName>
    </recommendedName>
</protein>
<dbReference type="Pfam" id="PF13921">
    <property type="entry name" value="Myb_DNA-bind_6"/>
    <property type="match status" value="1"/>
</dbReference>
<dbReference type="PANTHER" id="PTHR46459:SF1">
    <property type="entry name" value="E1A-BINDING PROTEIN P400"/>
    <property type="match status" value="1"/>
</dbReference>
<dbReference type="InterPro" id="IPR009057">
    <property type="entry name" value="Homeodomain-like_sf"/>
</dbReference>
<dbReference type="PROSITE" id="PS51204">
    <property type="entry name" value="HSA"/>
    <property type="match status" value="1"/>
</dbReference>
<feature type="compositionally biased region" description="Polar residues" evidence="9">
    <location>
        <begin position="968"/>
        <end position="982"/>
    </location>
</feature>
<evidence type="ECO:0000256" key="8">
    <source>
        <dbReference type="ARBA" id="ARBA00029670"/>
    </source>
</evidence>
<dbReference type="PROSITE" id="PS50090">
    <property type="entry name" value="MYB_LIKE"/>
    <property type="match status" value="1"/>
</dbReference>
<dbReference type="Gene3D" id="1.10.10.60">
    <property type="entry name" value="Homeodomain-like"/>
    <property type="match status" value="1"/>
</dbReference>
<gene>
    <name evidence="12" type="ORF">CPB84DRAFT_1785346</name>
</gene>
<feature type="region of interest" description="Disordered" evidence="9">
    <location>
        <begin position="97"/>
        <end position="119"/>
    </location>
</feature>
<comment type="similarity">
    <text evidence="2">Belongs to the EAF1 family.</text>
</comment>
<evidence type="ECO:0000256" key="7">
    <source>
        <dbReference type="ARBA" id="ARBA00025178"/>
    </source>
</evidence>
<dbReference type="OrthoDB" id="5364245at2759"/>
<name>A0A9P5NKY5_GYMJU</name>
<dbReference type="SUPFAM" id="SSF46689">
    <property type="entry name" value="Homeodomain-like"/>
    <property type="match status" value="1"/>
</dbReference>
<evidence type="ECO:0000256" key="4">
    <source>
        <dbReference type="ARBA" id="ARBA00022853"/>
    </source>
</evidence>
<evidence type="ECO:0000313" key="12">
    <source>
        <dbReference type="EMBL" id="KAF8889767.1"/>
    </source>
</evidence>
<feature type="compositionally biased region" description="Polar residues" evidence="9">
    <location>
        <begin position="197"/>
        <end position="210"/>
    </location>
</feature>
<feature type="compositionally biased region" description="Low complexity" evidence="9">
    <location>
        <begin position="107"/>
        <end position="119"/>
    </location>
</feature>
<reference evidence="12" key="1">
    <citation type="submission" date="2020-11" db="EMBL/GenBank/DDBJ databases">
        <authorList>
            <consortium name="DOE Joint Genome Institute"/>
            <person name="Ahrendt S."/>
            <person name="Riley R."/>
            <person name="Andreopoulos W."/>
            <person name="LaButti K."/>
            <person name="Pangilinan J."/>
            <person name="Ruiz-duenas F.J."/>
            <person name="Barrasa J.M."/>
            <person name="Sanchez-Garcia M."/>
            <person name="Camarero S."/>
            <person name="Miyauchi S."/>
            <person name="Serrano A."/>
            <person name="Linde D."/>
            <person name="Babiker R."/>
            <person name="Drula E."/>
            <person name="Ayuso-Fernandez I."/>
            <person name="Pacheco R."/>
            <person name="Padilla G."/>
            <person name="Ferreira P."/>
            <person name="Barriuso J."/>
            <person name="Kellner H."/>
            <person name="Castanera R."/>
            <person name="Alfaro M."/>
            <person name="Ramirez L."/>
            <person name="Pisabarro A.G."/>
            <person name="Kuo A."/>
            <person name="Tritt A."/>
            <person name="Lipzen A."/>
            <person name="He G."/>
            <person name="Yan M."/>
            <person name="Ng V."/>
            <person name="Cullen D."/>
            <person name="Martin F."/>
            <person name="Rosso M.-N."/>
            <person name="Henrissat B."/>
            <person name="Hibbett D."/>
            <person name="Martinez A.T."/>
            <person name="Grigoriev I.V."/>
        </authorList>
    </citation>
    <scope>NUCLEOTIDE SEQUENCE</scope>
    <source>
        <strain evidence="12">AH 44721</strain>
    </source>
</reference>
<keyword evidence="6" id="KW-0539">Nucleus</keyword>
<evidence type="ECO:0000256" key="3">
    <source>
        <dbReference type="ARBA" id="ARBA00022763"/>
    </source>
</evidence>
<dbReference type="PANTHER" id="PTHR46459">
    <property type="entry name" value="E1A-BINDING PROTEIN P400-RELATED"/>
    <property type="match status" value="1"/>
</dbReference>
<organism evidence="12 13">
    <name type="scientific">Gymnopilus junonius</name>
    <name type="common">Spectacular rustgill mushroom</name>
    <name type="synonym">Gymnopilus spectabilis subsp. junonius</name>
    <dbReference type="NCBI Taxonomy" id="109634"/>
    <lineage>
        <taxon>Eukaryota</taxon>
        <taxon>Fungi</taxon>
        <taxon>Dikarya</taxon>
        <taxon>Basidiomycota</taxon>
        <taxon>Agaricomycotina</taxon>
        <taxon>Agaricomycetes</taxon>
        <taxon>Agaricomycetidae</taxon>
        <taxon>Agaricales</taxon>
        <taxon>Agaricineae</taxon>
        <taxon>Hymenogastraceae</taxon>
        <taxon>Gymnopilus</taxon>
    </lineage>
</organism>
<feature type="compositionally biased region" description="Polar residues" evidence="9">
    <location>
        <begin position="693"/>
        <end position="713"/>
    </location>
</feature>
<evidence type="ECO:0000256" key="6">
    <source>
        <dbReference type="ARBA" id="ARBA00023242"/>
    </source>
</evidence>
<feature type="compositionally biased region" description="Low complexity" evidence="9">
    <location>
        <begin position="992"/>
        <end position="1006"/>
    </location>
</feature>
<dbReference type="GO" id="GO:0035267">
    <property type="term" value="C:NuA4 histone acetyltransferase complex"/>
    <property type="evidence" value="ECO:0007669"/>
    <property type="project" value="TreeGrafter"/>
</dbReference>
<evidence type="ECO:0000256" key="5">
    <source>
        <dbReference type="ARBA" id="ARBA00023204"/>
    </source>
</evidence>
<feature type="region of interest" description="Disordered" evidence="9">
    <location>
        <begin position="1101"/>
        <end position="1226"/>
    </location>
</feature>
<keyword evidence="5" id="KW-0234">DNA repair</keyword>
<proteinExistence type="inferred from homology"/>
<feature type="compositionally biased region" description="Low complexity" evidence="9">
    <location>
        <begin position="1180"/>
        <end position="1196"/>
    </location>
</feature>
<accession>A0A9P5NKY5</accession>
<feature type="region of interest" description="Disordered" evidence="9">
    <location>
        <begin position="963"/>
        <end position="982"/>
    </location>
</feature>
<feature type="region of interest" description="Disordered" evidence="9">
    <location>
        <begin position="1241"/>
        <end position="1260"/>
    </location>
</feature>
<dbReference type="GO" id="GO:0003682">
    <property type="term" value="F:chromatin binding"/>
    <property type="evidence" value="ECO:0007669"/>
    <property type="project" value="TreeGrafter"/>
</dbReference>
<feature type="region of interest" description="Disordered" evidence="9">
    <location>
        <begin position="991"/>
        <end position="1063"/>
    </location>
</feature>
<dbReference type="Proteomes" id="UP000724874">
    <property type="component" value="Unassembled WGS sequence"/>
</dbReference>
<keyword evidence="4" id="KW-0156">Chromatin regulator</keyword>
<comment type="function">
    <text evidence="7">Component of the NuA4 histone acetyltransferase complex which is involved in transcriptional activation of selected genes principally by acetylation of nucleosomal histone H4 and H2A. The NuA4 complex is also involved in DNA repair.</text>
</comment>
<dbReference type="Pfam" id="PF07529">
    <property type="entry name" value="HSA"/>
    <property type="match status" value="1"/>
</dbReference>
<keyword evidence="13" id="KW-1185">Reference proteome</keyword>
<sequence length="1260" mass="140325">MSRSSHDLRLVESYDRLNSILARRNELLQEMFRMLQSKKDSALVQPNPEQGGPDLRAFLKRFDLSSNFDEGSIINLREDEIWFLGDNAKQLDLLSPSSDVVSEHMPSTSSQTTRSQSQSRVLEHAKSPLIYMDSLRGITPDGSPPREIEDYKTIPSASLAIPNSRINDTEVLPVETSDEDNDELDLIGPSTFPAEGGQNSPRETSSTYAPNASPIYIKVDQLKPTSPAARSRSSSLGLLSNRHEAIVKNDTKIFVDQVVESPGNSVGNPLPEQPHSLDSEMTLPADTIVGSPPPVESDTTCTERSIQRDIISDIALDLKMNSVNDGMGPSADHSTAVAKEGAPPSAETPISAHVQIQLPPSIQEEILIPTPVVEEKEIFYNLDVDLIAGHGKAQPSVINGDNRHYFNPQYTIPSLDLLPAEFTRKVKSSKRKRDKAGEKDGKRDRDDTVPLGLNRWNAILTANPVWSRVSRASKCLSTREWGVAMTELRLIRTIQRIDQLKEEGRWSFRQPKKQRGVGGLIKSHWDYLLDEMKWMRTDFREERRWKIALAYNLSTAVLDWHLANTPEERQRTGICVKWQCSHFKSSRDTTPRSMIVESSEQEQPPQLLGVSYGSDDEDGQEQELRNVVDVLEPSAIIEDALVELATDIRPKNEEVDDRTAIELLRLGAEESGLSFENSPAEFAGGSEPGIRLKTTSNDPLLTGTKSSSQSTNGDAEAFDPPAADLKLVKTGLAPFREQIAHSEAHQLFVALNSSTSTDDTYQLLDSSDLSDMHLLFPELQPLGLLDVPAAAGPTDGKKKVEKRSDRDDPNKRAEDTTYTKLYPTGRFMYAKPTLIGPLQPSKRWKDGKWLSLEQTPITSDTEFNMRISEDNTSELFDGRSSTSNFAFQLHASSFKDKESKRESTHAWNAADDTLLRSLVDKYSTNWPLISECFNASRLSTLTDRRSAADCLYRWKDKWGSERKLPPIETTQSSGDAASLANSQMTTRGVKRIASSNISSPTTTSPAGNTETRKRRRHLLLQESIRKAGKKRVDTAQKALTNQRKPPQIHETHNQFNKLPRLSPAELSRMKADRDLRDTQDIALARKRQDDQIRQTLLLREQAQRGSTQGQVQQQQSQGQQNQAGQQTQPPAPSQQQQLAHQQLAQIQQLHQQVSQNTRQNISATGLPSRPARLSAATNSRQPGQQTQHLQQQRPLQIPMQVQAGASSNAPSNLIPQAQAPGNTFYGLPPNVTQEFLMAIQTAQQQQQGQSSLTNFGAQPQ</sequence>
<feature type="compositionally biased region" description="Polar residues" evidence="9">
    <location>
        <begin position="1250"/>
        <end position="1260"/>
    </location>
</feature>
<feature type="region of interest" description="Disordered" evidence="9">
    <location>
        <begin position="787"/>
        <end position="817"/>
    </location>
</feature>
<feature type="region of interest" description="Disordered" evidence="9">
    <location>
        <begin position="426"/>
        <end position="447"/>
    </location>
</feature>
<dbReference type="SMART" id="SM00717">
    <property type="entry name" value="SANT"/>
    <property type="match status" value="1"/>
</dbReference>
<evidence type="ECO:0000313" key="13">
    <source>
        <dbReference type="Proteomes" id="UP000724874"/>
    </source>
</evidence>
<evidence type="ECO:0000259" key="11">
    <source>
        <dbReference type="PROSITE" id="PS51204"/>
    </source>
</evidence>
<dbReference type="SMART" id="SM00573">
    <property type="entry name" value="HSA"/>
    <property type="match status" value="1"/>
</dbReference>
<evidence type="ECO:0000256" key="9">
    <source>
        <dbReference type="SAM" id="MobiDB-lite"/>
    </source>
</evidence>
<feature type="domain" description="HSA" evidence="11">
    <location>
        <begin position="512"/>
        <end position="610"/>
    </location>
</feature>
<feature type="compositionally biased region" description="Basic and acidic residues" evidence="9">
    <location>
        <begin position="795"/>
        <end position="817"/>
    </location>
</feature>
<dbReference type="GO" id="GO:0006325">
    <property type="term" value="P:chromatin organization"/>
    <property type="evidence" value="ECO:0007669"/>
    <property type="project" value="UniProtKB-KW"/>
</dbReference>
<evidence type="ECO:0000259" key="10">
    <source>
        <dbReference type="PROSITE" id="PS50090"/>
    </source>
</evidence>